<dbReference type="InterPro" id="IPR058982">
    <property type="entry name" value="Beta-barrel_AprE"/>
</dbReference>
<comment type="similarity">
    <text evidence="2">Belongs to the membrane fusion protein (MFP) (TC 8.A.1) family.</text>
</comment>
<dbReference type="PANTHER" id="PTHR30386">
    <property type="entry name" value="MEMBRANE FUSION SUBUNIT OF EMRAB-TOLC MULTIDRUG EFFLUX PUMP"/>
    <property type="match status" value="1"/>
</dbReference>
<evidence type="ECO:0000256" key="4">
    <source>
        <dbReference type="ARBA" id="ARBA00022989"/>
    </source>
</evidence>
<dbReference type="OrthoDB" id="9775513at2"/>
<feature type="coiled-coil region" evidence="6">
    <location>
        <begin position="247"/>
        <end position="352"/>
    </location>
</feature>
<protein>
    <submittedName>
        <fullName evidence="8">HlyD family type I secretion periplasmic adaptor subunit</fullName>
    </submittedName>
</protein>
<keyword evidence="4" id="KW-1133">Transmembrane helix</keyword>
<sequence>MPQSTYNSSSAFVISGQAQSSTIQNEKQITDKPKDWFYGTEELLDALPKAWTRSMLYLLISFTAIALPWTMFAQVDETGNASGRIEPKGATQKIDSAVTGSVIAVNFQEGTTVKAGQVLMEMESDVLRTELQQTQAKLEGLVNRQAQLELLKNQVFLAINIQEQQNQSQQLEKLAQLNQARQNVDTKNSAYNLQKLEKLAQVDQVKQSINSNQIAHRLAKSRLSRDFLEVSRYRLLLQQGVIPQTKVVELEKIAEESQRLQEEAKANIQQTQLRLQEELSRYQSIMNQARSDIEQAKLRLQEEESSYQSLVQAGKLTLLKNQEQLKDLQTQVTTLKSEIAQTKSQITSLQLQLQQRVVRSPIDGIIFELPIKKPGSVVQPGQMIAQIAPKNAALILKAQMASQQSGFVKVGMPVKIKFDAYPFQEYGVVQGRVTWISPNSKIQENSPNRLESYEVEIALEQPYIQAGNKRIFLTPGQTATAEVIVRQRRVIDFILDPFKKLRNNGLEL</sequence>
<dbReference type="Pfam" id="PF26002">
    <property type="entry name" value="Beta-barrel_AprE"/>
    <property type="match status" value="1"/>
</dbReference>
<feature type="coiled-coil region" evidence="6">
    <location>
        <begin position="124"/>
        <end position="181"/>
    </location>
</feature>
<evidence type="ECO:0000256" key="6">
    <source>
        <dbReference type="SAM" id="Coils"/>
    </source>
</evidence>
<evidence type="ECO:0000256" key="2">
    <source>
        <dbReference type="ARBA" id="ARBA00009477"/>
    </source>
</evidence>
<keyword evidence="5" id="KW-0472">Membrane</keyword>
<dbReference type="EMBL" id="RSCM01000001">
    <property type="protein sequence ID" value="RUS99479.1"/>
    <property type="molecule type" value="Genomic_DNA"/>
</dbReference>
<evidence type="ECO:0000256" key="1">
    <source>
        <dbReference type="ARBA" id="ARBA00004167"/>
    </source>
</evidence>
<reference evidence="8 9" key="1">
    <citation type="journal article" date="2019" name="Genome Biol. Evol.">
        <title>Day and night: Metabolic profiles and evolutionary relationships of six axenic non-marine cyanobacteria.</title>
        <authorList>
            <person name="Will S.E."/>
            <person name="Henke P."/>
            <person name="Boedeker C."/>
            <person name="Huang S."/>
            <person name="Brinkmann H."/>
            <person name="Rohde M."/>
            <person name="Jarek M."/>
            <person name="Friedl T."/>
            <person name="Seufert S."/>
            <person name="Schumacher M."/>
            <person name="Overmann J."/>
            <person name="Neumann-Schaal M."/>
            <person name="Petersen J."/>
        </authorList>
    </citation>
    <scope>NUCLEOTIDE SEQUENCE [LARGE SCALE GENOMIC DNA]</scope>
    <source>
        <strain evidence="8 9">SAG 1403-4b</strain>
    </source>
</reference>
<dbReference type="RefSeq" id="WP_127051686.1">
    <property type="nucleotide sequence ID" value="NZ_RSCM01000001.1"/>
</dbReference>
<gene>
    <name evidence="8" type="ORF">DSM107003_00630</name>
</gene>
<dbReference type="Gene3D" id="1.10.287.470">
    <property type="entry name" value="Helix hairpin bin"/>
    <property type="match status" value="1"/>
</dbReference>
<dbReference type="AlphaFoldDB" id="A0A3S1C3B1"/>
<keyword evidence="9" id="KW-1185">Reference proteome</keyword>
<evidence type="ECO:0000313" key="9">
    <source>
        <dbReference type="Proteomes" id="UP000276103"/>
    </source>
</evidence>
<organism evidence="8 9">
    <name type="scientific">Trichormus variabilis SAG 1403-4b</name>
    <dbReference type="NCBI Taxonomy" id="447716"/>
    <lineage>
        <taxon>Bacteria</taxon>
        <taxon>Bacillati</taxon>
        <taxon>Cyanobacteriota</taxon>
        <taxon>Cyanophyceae</taxon>
        <taxon>Nostocales</taxon>
        <taxon>Nostocaceae</taxon>
        <taxon>Trichormus</taxon>
    </lineage>
</organism>
<dbReference type="InterPro" id="IPR050739">
    <property type="entry name" value="MFP"/>
</dbReference>
<evidence type="ECO:0000256" key="3">
    <source>
        <dbReference type="ARBA" id="ARBA00022692"/>
    </source>
</evidence>
<dbReference type="SUPFAM" id="SSF111369">
    <property type="entry name" value="HlyD-like secretion proteins"/>
    <property type="match status" value="1"/>
</dbReference>
<dbReference type="Proteomes" id="UP000276103">
    <property type="component" value="Unassembled WGS sequence"/>
</dbReference>
<dbReference type="Gene3D" id="2.40.50.100">
    <property type="match status" value="1"/>
</dbReference>
<proteinExistence type="inferred from homology"/>
<dbReference type="PRINTS" id="PR01490">
    <property type="entry name" value="RTXTOXIND"/>
</dbReference>
<dbReference type="GO" id="GO:0016020">
    <property type="term" value="C:membrane"/>
    <property type="evidence" value="ECO:0007669"/>
    <property type="project" value="UniProtKB-SubCell"/>
</dbReference>
<evidence type="ECO:0000256" key="5">
    <source>
        <dbReference type="ARBA" id="ARBA00023136"/>
    </source>
</evidence>
<comment type="caution">
    <text evidence="8">The sequence shown here is derived from an EMBL/GenBank/DDBJ whole genome shotgun (WGS) entry which is preliminary data.</text>
</comment>
<evidence type="ECO:0000259" key="7">
    <source>
        <dbReference type="Pfam" id="PF26002"/>
    </source>
</evidence>
<comment type="subcellular location">
    <subcellularLocation>
        <location evidence="1">Membrane</location>
        <topology evidence="1">Single-pass membrane protein</topology>
    </subcellularLocation>
</comment>
<evidence type="ECO:0000313" key="8">
    <source>
        <dbReference type="EMBL" id="RUS99479.1"/>
    </source>
</evidence>
<feature type="domain" description="AprE-like beta-barrel" evidence="7">
    <location>
        <begin position="394"/>
        <end position="484"/>
    </location>
</feature>
<keyword evidence="3" id="KW-0812">Transmembrane</keyword>
<dbReference type="PANTHER" id="PTHR30386:SF26">
    <property type="entry name" value="TRANSPORT PROTEIN COMB"/>
    <property type="match status" value="1"/>
</dbReference>
<name>A0A3S1C3B1_ANAVA</name>
<accession>A0A3S1C3B1</accession>
<dbReference type="Gene3D" id="2.40.30.170">
    <property type="match status" value="1"/>
</dbReference>
<keyword evidence="6" id="KW-0175">Coiled coil</keyword>